<dbReference type="EMBL" id="NHYE01001428">
    <property type="protein sequence ID" value="PPQ95390.1"/>
    <property type="molecule type" value="Genomic_DNA"/>
</dbReference>
<keyword evidence="1" id="KW-0472">Membrane</keyword>
<dbReference type="Proteomes" id="UP000284706">
    <property type="component" value="Unassembled WGS sequence"/>
</dbReference>
<evidence type="ECO:0000313" key="2">
    <source>
        <dbReference type="EMBL" id="PPQ95390.1"/>
    </source>
</evidence>
<name>A0A409XXA0_9AGAR</name>
<evidence type="ECO:0000256" key="1">
    <source>
        <dbReference type="SAM" id="Phobius"/>
    </source>
</evidence>
<keyword evidence="1" id="KW-1133">Transmembrane helix</keyword>
<proteinExistence type="predicted"/>
<keyword evidence="1" id="KW-0812">Transmembrane</keyword>
<organism evidence="2 3">
    <name type="scientific">Gymnopilus dilepis</name>
    <dbReference type="NCBI Taxonomy" id="231916"/>
    <lineage>
        <taxon>Eukaryota</taxon>
        <taxon>Fungi</taxon>
        <taxon>Dikarya</taxon>
        <taxon>Basidiomycota</taxon>
        <taxon>Agaricomycotina</taxon>
        <taxon>Agaricomycetes</taxon>
        <taxon>Agaricomycetidae</taxon>
        <taxon>Agaricales</taxon>
        <taxon>Agaricineae</taxon>
        <taxon>Hymenogastraceae</taxon>
        <taxon>Gymnopilus</taxon>
    </lineage>
</organism>
<keyword evidence="3" id="KW-1185">Reference proteome</keyword>
<dbReference type="AlphaFoldDB" id="A0A409XXA0"/>
<evidence type="ECO:0000313" key="3">
    <source>
        <dbReference type="Proteomes" id="UP000284706"/>
    </source>
</evidence>
<reference evidence="2 3" key="1">
    <citation type="journal article" date="2018" name="Evol. Lett.">
        <title>Horizontal gene cluster transfer increased hallucinogenic mushroom diversity.</title>
        <authorList>
            <person name="Reynolds H.T."/>
            <person name="Vijayakumar V."/>
            <person name="Gluck-Thaler E."/>
            <person name="Korotkin H.B."/>
            <person name="Matheny P.B."/>
            <person name="Slot J.C."/>
        </authorList>
    </citation>
    <scope>NUCLEOTIDE SEQUENCE [LARGE SCALE GENOMIC DNA]</scope>
    <source>
        <strain evidence="2 3">SRW20</strain>
    </source>
</reference>
<feature type="transmembrane region" description="Helical" evidence="1">
    <location>
        <begin position="12"/>
        <end position="36"/>
    </location>
</feature>
<gene>
    <name evidence="2" type="ORF">CVT26_008235</name>
</gene>
<accession>A0A409XXA0</accession>
<sequence>MRTWFDVRRTVPIRLIFLIIDTAVFAGFATLILVGASAVSEYTFKRLPADSADFGLLPPAVKSLGWKQMPDEIKNFLGNVVHLFRNVFEGMTTVYEAFVTINHAFISAGRTAWAALHHGLDEQAPSAPLREEDIACTKEEEIAQAEPSELAKQSDVFFGTLDLKHRNSFKHQSDDLE</sequence>
<dbReference type="InParanoid" id="A0A409XXA0"/>
<comment type="caution">
    <text evidence="2">The sequence shown here is derived from an EMBL/GenBank/DDBJ whole genome shotgun (WGS) entry which is preliminary data.</text>
</comment>
<protein>
    <submittedName>
        <fullName evidence="2">Uncharacterized protein</fullName>
    </submittedName>
</protein>